<dbReference type="InterPro" id="IPR033248">
    <property type="entry name" value="Transketolase_C"/>
</dbReference>
<accession>A0ABU0CRC6</accession>
<keyword evidence="2 5" id="KW-0560">Oxidoreductase</keyword>
<dbReference type="InterPro" id="IPR005475">
    <property type="entry name" value="Transketolase-like_Pyr-bd"/>
</dbReference>
<dbReference type="GO" id="GO:0004739">
    <property type="term" value="F:pyruvate dehydrogenase (acetyl-transferring) activity"/>
    <property type="evidence" value="ECO:0007669"/>
    <property type="project" value="UniProtKB-EC"/>
</dbReference>
<dbReference type="InterPro" id="IPR029061">
    <property type="entry name" value="THDP-binding"/>
</dbReference>
<dbReference type="PANTHER" id="PTHR43257:SF2">
    <property type="entry name" value="PYRUVATE DEHYDROGENASE E1 COMPONENT SUBUNIT BETA"/>
    <property type="match status" value="1"/>
</dbReference>
<dbReference type="Gene3D" id="3.40.50.970">
    <property type="match status" value="1"/>
</dbReference>
<dbReference type="Gene3D" id="3.40.50.920">
    <property type="match status" value="1"/>
</dbReference>
<evidence type="ECO:0000313" key="5">
    <source>
        <dbReference type="EMBL" id="MDQ0338978.1"/>
    </source>
</evidence>
<keyword evidence="5" id="KW-0670">Pyruvate</keyword>
<reference evidence="5 6" key="1">
    <citation type="submission" date="2023-07" db="EMBL/GenBank/DDBJ databases">
        <title>Genomic Encyclopedia of Type Strains, Phase IV (KMG-IV): sequencing the most valuable type-strain genomes for metagenomic binning, comparative biology and taxonomic classification.</title>
        <authorList>
            <person name="Goeker M."/>
        </authorList>
    </citation>
    <scope>NUCLEOTIDE SEQUENCE [LARGE SCALE GENOMIC DNA]</scope>
    <source>
        <strain evidence="5 6">DSM 17740</strain>
    </source>
</reference>
<dbReference type="Pfam" id="PF02780">
    <property type="entry name" value="Transketolase_C"/>
    <property type="match status" value="1"/>
</dbReference>
<dbReference type="SMART" id="SM00861">
    <property type="entry name" value="Transket_pyr"/>
    <property type="match status" value="1"/>
</dbReference>
<gene>
    <name evidence="5" type="ORF">J2S00_001764</name>
</gene>
<dbReference type="CDD" id="cd07036">
    <property type="entry name" value="TPP_PYR_E1-PDHc-beta_like"/>
    <property type="match status" value="1"/>
</dbReference>
<dbReference type="EC" id="1.2.4.1" evidence="5"/>
<comment type="cofactor">
    <cofactor evidence="1">
        <name>thiamine diphosphate</name>
        <dbReference type="ChEBI" id="CHEBI:58937"/>
    </cofactor>
</comment>
<protein>
    <submittedName>
        <fullName evidence="5">Pyruvate dehydrogenase E1 component beta subunit</fullName>
        <ecNumber evidence="5">1.2.4.1</ecNumber>
    </submittedName>
</protein>
<evidence type="ECO:0000256" key="3">
    <source>
        <dbReference type="ARBA" id="ARBA00023052"/>
    </source>
</evidence>
<dbReference type="SUPFAM" id="SSF52518">
    <property type="entry name" value="Thiamin diphosphate-binding fold (THDP-binding)"/>
    <property type="match status" value="1"/>
</dbReference>
<evidence type="ECO:0000313" key="6">
    <source>
        <dbReference type="Proteomes" id="UP001232445"/>
    </source>
</evidence>
<dbReference type="RefSeq" id="WP_370875853.1">
    <property type="nucleotide sequence ID" value="NZ_JAUSUQ010000005.1"/>
</dbReference>
<feature type="domain" description="Transketolase-like pyrimidine-binding" evidence="4">
    <location>
        <begin position="22"/>
        <end position="197"/>
    </location>
</feature>
<dbReference type="PANTHER" id="PTHR43257">
    <property type="entry name" value="PYRUVATE DEHYDROGENASE E1 COMPONENT BETA SUBUNIT"/>
    <property type="match status" value="1"/>
</dbReference>
<evidence type="ECO:0000256" key="2">
    <source>
        <dbReference type="ARBA" id="ARBA00023002"/>
    </source>
</evidence>
<dbReference type="InterPro" id="IPR009014">
    <property type="entry name" value="Transketo_C/PFOR_II"/>
</dbReference>
<keyword evidence="3" id="KW-0786">Thiamine pyrophosphate</keyword>
<organism evidence="5 6">
    <name type="scientific">Caldalkalibacillus uzonensis</name>
    <dbReference type="NCBI Taxonomy" id="353224"/>
    <lineage>
        <taxon>Bacteria</taxon>
        <taxon>Bacillati</taxon>
        <taxon>Bacillota</taxon>
        <taxon>Bacilli</taxon>
        <taxon>Bacillales</taxon>
        <taxon>Bacillaceae</taxon>
        <taxon>Caldalkalibacillus</taxon>
    </lineage>
</organism>
<evidence type="ECO:0000259" key="4">
    <source>
        <dbReference type="SMART" id="SM00861"/>
    </source>
</evidence>
<evidence type="ECO:0000256" key="1">
    <source>
        <dbReference type="ARBA" id="ARBA00001964"/>
    </source>
</evidence>
<proteinExistence type="predicted"/>
<dbReference type="Pfam" id="PF02779">
    <property type="entry name" value="Transket_pyr"/>
    <property type="match status" value="1"/>
</dbReference>
<sequence length="344" mass="37833">MGMNLLQHDKPLRDRIEKSTKLTLVQAVTDGLKTMMNEDPSVIVLGEDVGKNGGVFRATDGLLAEFGDQRVIDTPLAEAGIIGTSIGLALNGFRPVAEIQFLGFIYPGFEQIVAHAARIRTRTSGRYTVPLVIRAPYGAGIRAPELHSDSVEAYFFHTPGIKVVVPSNPYDAKGLLIASIEDPDPVIFLEPMKSYRSERREVPTGKYTVALGKANLVQEGEDITLIAWGNMVKPTLEAAQKMEKEKRYTADVIDLRTLYPLDRETIVQSVQKTGRVVIVHEAQRTGGVGTELISLINDEALLYLRAPIERVTGYDVPVPLFSLEDDYLPSVARIADGIERVMGF</sequence>
<comment type="caution">
    <text evidence="5">The sequence shown here is derived from an EMBL/GenBank/DDBJ whole genome shotgun (WGS) entry which is preliminary data.</text>
</comment>
<keyword evidence="6" id="KW-1185">Reference proteome</keyword>
<dbReference type="SUPFAM" id="SSF52922">
    <property type="entry name" value="TK C-terminal domain-like"/>
    <property type="match status" value="1"/>
</dbReference>
<name>A0ABU0CRC6_9BACI</name>
<dbReference type="EMBL" id="JAUSUQ010000005">
    <property type="protein sequence ID" value="MDQ0338978.1"/>
    <property type="molecule type" value="Genomic_DNA"/>
</dbReference>
<dbReference type="Proteomes" id="UP001232445">
    <property type="component" value="Unassembled WGS sequence"/>
</dbReference>